<dbReference type="GO" id="GO:0003723">
    <property type="term" value="F:RNA binding"/>
    <property type="evidence" value="ECO:0007669"/>
    <property type="project" value="UniProtKB-UniRule"/>
</dbReference>
<dbReference type="CDD" id="cd12343">
    <property type="entry name" value="RRM1_2_CoAA_like"/>
    <property type="match status" value="1"/>
</dbReference>
<feature type="domain" description="RRM" evidence="4">
    <location>
        <begin position="2"/>
        <end position="72"/>
    </location>
</feature>
<comment type="similarity">
    <text evidence="1">Belongs to the aldo/keto reductase family.</text>
</comment>
<dbReference type="Ensembl" id="ENSAMXT00005042011.1">
    <property type="protein sequence ID" value="ENSAMXP00005038568.1"/>
    <property type="gene ID" value="ENSAMXG00005018287.1"/>
</dbReference>
<dbReference type="GO" id="GO:0016616">
    <property type="term" value="F:oxidoreductase activity, acting on the CH-OH group of donors, NAD or NADP as acceptor"/>
    <property type="evidence" value="ECO:0007669"/>
    <property type="project" value="UniProtKB-ARBA"/>
</dbReference>
<dbReference type="CDD" id="cd19136">
    <property type="entry name" value="AKR_DrGR-like"/>
    <property type="match status" value="1"/>
</dbReference>
<evidence type="ECO:0000259" key="4">
    <source>
        <dbReference type="PROSITE" id="PS50102"/>
    </source>
</evidence>
<evidence type="ECO:0000256" key="2">
    <source>
        <dbReference type="ARBA" id="ARBA00023002"/>
    </source>
</evidence>
<evidence type="ECO:0000313" key="6">
    <source>
        <dbReference type="Proteomes" id="UP000694621"/>
    </source>
</evidence>
<accession>A0A8B9KLR5</accession>
<dbReference type="PANTHER" id="PTHR43827">
    <property type="entry name" value="2,5-DIKETO-D-GLUCONIC ACID REDUCTASE"/>
    <property type="match status" value="1"/>
</dbReference>
<dbReference type="Proteomes" id="UP000694621">
    <property type="component" value="Unplaced"/>
</dbReference>
<keyword evidence="2" id="KW-0560">Oxidoreductase</keyword>
<dbReference type="PRINTS" id="PR00069">
    <property type="entry name" value="ALDKETRDTASE"/>
</dbReference>
<evidence type="ECO:0000256" key="3">
    <source>
        <dbReference type="PROSITE-ProRule" id="PRU00176"/>
    </source>
</evidence>
<proteinExistence type="inferred from homology"/>
<dbReference type="InterPro" id="IPR023210">
    <property type="entry name" value="NADP_OxRdtase_dom"/>
</dbReference>
<dbReference type="FunFam" id="3.20.20.100:FF:000002">
    <property type="entry name" value="2,5-diketo-D-gluconic acid reductase A"/>
    <property type="match status" value="1"/>
</dbReference>
<dbReference type="Pfam" id="PF00248">
    <property type="entry name" value="Aldo_ket_red"/>
    <property type="match status" value="1"/>
</dbReference>
<dbReference type="SUPFAM" id="SSF54928">
    <property type="entry name" value="RNA-binding domain, RBD"/>
    <property type="match status" value="1"/>
</dbReference>
<dbReference type="InterPro" id="IPR012677">
    <property type="entry name" value="Nucleotide-bd_a/b_plait_sf"/>
</dbReference>
<dbReference type="SMART" id="SM00360">
    <property type="entry name" value="RRM"/>
    <property type="match status" value="1"/>
</dbReference>
<dbReference type="SUPFAM" id="SSF51430">
    <property type="entry name" value="NAD(P)-linked oxidoreductase"/>
    <property type="match status" value="1"/>
</dbReference>
<dbReference type="InterPro" id="IPR018170">
    <property type="entry name" value="Aldo/ket_reductase_CS"/>
</dbReference>
<dbReference type="InterPro" id="IPR036812">
    <property type="entry name" value="NAD(P)_OxRdtase_dom_sf"/>
</dbReference>
<dbReference type="InterPro" id="IPR000504">
    <property type="entry name" value="RRM_dom"/>
</dbReference>
<keyword evidence="3" id="KW-0694">RNA-binding</keyword>
<dbReference type="PROSITE" id="PS50102">
    <property type="entry name" value="RRM"/>
    <property type="match status" value="1"/>
</dbReference>
<organism evidence="5 6">
    <name type="scientific">Astyanax mexicanus</name>
    <name type="common">Blind cave fish</name>
    <name type="synonym">Astyanax fasciatus mexicanus</name>
    <dbReference type="NCBI Taxonomy" id="7994"/>
    <lineage>
        <taxon>Eukaryota</taxon>
        <taxon>Metazoa</taxon>
        <taxon>Chordata</taxon>
        <taxon>Craniata</taxon>
        <taxon>Vertebrata</taxon>
        <taxon>Euteleostomi</taxon>
        <taxon>Actinopterygii</taxon>
        <taxon>Neopterygii</taxon>
        <taxon>Teleostei</taxon>
        <taxon>Ostariophysi</taxon>
        <taxon>Characiformes</taxon>
        <taxon>Characoidei</taxon>
        <taxon>Acestrorhamphidae</taxon>
        <taxon>Acestrorhamphinae</taxon>
        <taxon>Astyanax</taxon>
    </lineage>
</organism>
<reference evidence="5" key="1">
    <citation type="submission" date="2025-08" db="UniProtKB">
        <authorList>
            <consortium name="Ensembl"/>
        </authorList>
    </citation>
    <scope>IDENTIFICATION</scope>
</reference>
<dbReference type="PROSITE" id="PS00062">
    <property type="entry name" value="ALDOKETO_REDUCTASE_2"/>
    <property type="match status" value="1"/>
</dbReference>
<dbReference type="Pfam" id="PF00076">
    <property type="entry name" value="RRM_1"/>
    <property type="match status" value="1"/>
</dbReference>
<dbReference type="AlphaFoldDB" id="A0A8B9KLR5"/>
<dbReference type="InterPro" id="IPR035979">
    <property type="entry name" value="RBD_domain_sf"/>
</dbReference>
<name>A0A8B9KLR5_ASTMX</name>
<evidence type="ECO:0000256" key="1">
    <source>
        <dbReference type="ARBA" id="ARBA00007905"/>
    </source>
</evidence>
<dbReference type="Gene3D" id="3.20.20.100">
    <property type="entry name" value="NADP-dependent oxidoreductase domain"/>
    <property type="match status" value="1"/>
</dbReference>
<evidence type="ECO:0000313" key="5">
    <source>
        <dbReference type="Ensembl" id="ENSAMXP00005038568.1"/>
    </source>
</evidence>
<protein>
    <submittedName>
        <fullName evidence="5">Zgc:110782</fullName>
    </submittedName>
</protein>
<sequence>MVKIFVGNVASATTEAELRALFEEHGAVSDCDILKNYGFVHMDEEDAAQKAVAALHKYVLNGSRITVEYATTKVRNATKIYVGNVPEGVTAAKIKELFQAYGKMHRNAAHVAPLNSGTEIPLLGLGTYKLLGHDLLYQSVSAALDARYRTFDTAAVYGNEGQLGQVIRELLPKHGLLRSDVFLISKLGPADQGSRAREGCLKSLEQLGCKYIDLYLVHWPGTAGLEPRDPLNAEHRAQSWSVLEEFYSSGQFKAIGVSNYTAKHLRDLIRSCTVPPAVLQMECHPRLVQRELRDVCKEAGIHFQAYSSLGKGALLNEPEVKKVAEVCGRTPTQVLLRWAVQQGISILPRSSQPGRVQENARVFHFELSKKEMDKLDSLNTETRFCTRDSADII</sequence>
<dbReference type="PANTHER" id="PTHR43827:SF11">
    <property type="entry name" value="GLYOXAL REDUCTASE-LIKE"/>
    <property type="match status" value="1"/>
</dbReference>
<dbReference type="Gene3D" id="3.30.70.330">
    <property type="match status" value="2"/>
</dbReference>
<dbReference type="InterPro" id="IPR020471">
    <property type="entry name" value="AKR"/>
</dbReference>